<feature type="transmembrane region" description="Helical" evidence="1">
    <location>
        <begin position="161"/>
        <end position="181"/>
    </location>
</feature>
<reference evidence="4" key="2">
    <citation type="journal article" date="2023" name="Nat. Commun.">
        <title>Cultivation of marine bacteria of the SAR202 clade.</title>
        <authorList>
            <person name="Lim Y."/>
            <person name="Seo J.H."/>
            <person name="Giovannoni S.J."/>
            <person name="Kang I."/>
            <person name="Cho J.C."/>
        </authorList>
    </citation>
    <scope>NUCLEOTIDE SEQUENCE</scope>
    <source>
        <strain evidence="4">JH1073</strain>
    </source>
</reference>
<dbReference type="AlphaFoldDB" id="A0AAJ6CTQ7"/>
<dbReference type="RefSeq" id="WP_342826763.1">
    <property type="nucleotide sequence ID" value="NZ_CP046146.1"/>
</dbReference>
<feature type="transmembrane region" description="Helical" evidence="1">
    <location>
        <begin position="121"/>
        <end position="141"/>
    </location>
</feature>
<keyword evidence="1" id="KW-0472">Membrane</keyword>
<name>A0AAJ6CTQ7_9CHLR</name>
<evidence type="ECO:0000313" key="3">
    <source>
        <dbReference type="EMBL" id="MDG0867830.1"/>
    </source>
</evidence>
<organism evidence="4 5">
    <name type="scientific">Candidatus Lucifugimonas marina</name>
    <dbReference type="NCBI Taxonomy" id="3038979"/>
    <lineage>
        <taxon>Bacteria</taxon>
        <taxon>Bacillati</taxon>
        <taxon>Chloroflexota</taxon>
        <taxon>Dehalococcoidia</taxon>
        <taxon>SAR202 cluster</taxon>
        <taxon>Candidatus Lucifugimonadales</taxon>
        <taxon>Candidatus Lucifugimonadaceae</taxon>
        <taxon>Candidatus Lucifugimonas</taxon>
    </lineage>
</organism>
<keyword evidence="5" id="KW-1185">Reference proteome</keyword>
<feature type="domain" description="HPP transmembrane region" evidence="2">
    <location>
        <begin position="45"/>
        <end position="180"/>
    </location>
</feature>
<dbReference type="InterPro" id="IPR058581">
    <property type="entry name" value="TM_HPP"/>
</dbReference>
<evidence type="ECO:0000259" key="2">
    <source>
        <dbReference type="Pfam" id="PF04982"/>
    </source>
</evidence>
<dbReference type="EMBL" id="WMBE01000004">
    <property type="protein sequence ID" value="MDG0867830.1"/>
    <property type="molecule type" value="Genomic_DNA"/>
</dbReference>
<protein>
    <recommendedName>
        <fullName evidence="2">HPP transmembrane region domain-containing protein</fullName>
    </recommendedName>
</protein>
<gene>
    <name evidence="3" type="ORF">GKO46_12215</name>
    <name evidence="4" type="ORF">GKO48_13390</name>
</gene>
<evidence type="ECO:0000313" key="6">
    <source>
        <dbReference type="Proteomes" id="UP001321249"/>
    </source>
</evidence>
<feature type="transmembrane region" description="Helical" evidence="1">
    <location>
        <begin position="91"/>
        <end position="112"/>
    </location>
</feature>
<accession>A0AAJ6CTQ7</accession>
<sequence length="189" mass="20179">MSTRRNPNSSSHKHERLHTLRHHPTLRWIDAKFVHRPRIYISQSLLAGLALVGILIAEDALTNGAVVAAVASSVAIVFFVPHSVASKPFRLIGGHVAAIAASLCTVGIMLLLPNAVATNQLMIHGLQGASLALVILFMTITNTEHAPAAGTALGLATSVPMNSVIFILSSALIISVVRIVLYRRLHNLI</sequence>
<keyword evidence="1" id="KW-0812">Transmembrane</keyword>
<evidence type="ECO:0000256" key="1">
    <source>
        <dbReference type="SAM" id="Phobius"/>
    </source>
</evidence>
<keyword evidence="1" id="KW-1133">Transmembrane helix</keyword>
<evidence type="ECO:0000313" key="4">
    <source>
        <dbReference type="EMBL" id="WFG40553.1"/>
    </source>
</evidence>
<reference evidence="5" key="3">
    <citation type="submission" date="2023-06" db="EMBL/GenBank/DDBJ databases">
        <title>Pangenomics reveal diversification of enzyme families and niche specialization in globally abundant SAR202 bacteria.</title>
        <authorList>
            <person name="Saw J.H.W."/>
        </authorList>
    </citation>
    <scope>NUCLEOTIDE SEQUENCE [LARGE SCALE GENOMIC DNA]</scope>
    <source>
        <strain evidence="5">JH1073</strain>
    </source>
</reference>
<dbReference type="EMBL" id="CP046147">
    <property type="protein sequence ID" value="WFG40553.1"/>
    <property type="molecule type" value="Genomic_DNA"/>
</dbReference>
<feature type="transmembrane region" description="Helical" evidence="1">
    <location>
        <begin position="39"/>
        <end position="57"/>
    </location>
</feature>
<feature type="transmembrane region" description="Helical" evidence="1">
    <location>
        <begin position="64"/>
        <end position="85"/>
    </location>
</feature>
<dbReference type="Proteomes" id="UP001219901">
    <property type="component" value="Chromosome"/>
</dbReference>
<proteinExistence type="predicted"/>
<dbReference type="Pfam" id="PF04982">
    <property type="entry name" value="TM_HPP"/>
    <property type="match status" value="1"/>
</dbReference>
<dbReference type="Proteomes" id="UP001321249">
    <property type="component" value="Unassembled WGS sequence"/>
</dbReference>
<reference evidence="5 6" key="1">
    <citation type="submission" date="2019-11" db="EMBL/GenBank/DDBJ databases">
        <authorList>
            <person name="Cho J.-C."/>
        </authorList>
    </citation>
    <scope>NUCLEOTIDE SEQUENCE [LARGE SCALE GENOMIC DNA]</scope>
    <source>
        <strain evidence="4 5">JH1073</strain>
        <strain evidence="3 6">JH702</strain>
    </source>
</reference>
<evidence type="ECO:0000313" key="5">
    <source>
        <dbReference type="Proteomes" id="UP001219901"/>
    </source>
</evidence>